<accession>A0ABS2QHT2</accession>
<reference evidence="4 5" key="1">
    <citation type="submission" date="2021-01" db="EMBL/GenBank/DDBJ databases">
        <title>Genomic Encyclopedia of Type Strains, Phase IV (KMG-IV): sequencing the most valuable type-strain genomes for metagenomic binning, comparative biology and taxonomic classification.</title>
        <authorList>
            <person name="Goeker M."/>
        </authorList>
    </citation>
    <scope>NUCLEOTIDE SEQUENCE [LARGE SCALE GENOMIC DNA]</scope>
    <source>
        <strain evidence="4 5">DSM 105482</strain>
    </source>
</reference>
<dbReference type="RefSeq" id="WP_204542787.1">
    <property type="nucleotide sequence ID" value="NZ_JAFBFI010000008.1"/>
</dbReference>
<evidence type="ECO:0000313" key="5">
    <source>
        <dbReference type="Proteomes" id="UP000823486"/>
    </source>
</evidence>
<keyword evidence="5" id="KW-1185">Reference proteome</keyword>
<name>A0ABS2QHT2_9BACI</name>
<evidence type="ECO:0000256" key="3">
    <source>
        <dbReference type="ARBA" id="ARBA00024344"/>
    </source>
</evidence>
<protein>
    <submittedName>
        <fullName evidence="4">Spore coat protein CotF</fullName>
    </submittedName>
</protein>
<dbReference type="EMBL" id="JAFBFI010000008">
    <property type="protein sequence ID" value="MBM7692731.1"/>
    <property type="molecule type" value="Genomic_DNA"/>
</dbReference>
<keyword evidence="1" id="KW-0749">Sporulation</keyword>
<dbReference type="InterPro" id="IPR012851">
    <property type="entry name" value="Spore_coat_CotF-like"/>
</dbReference>
<dbReference type="Gene3D" id="1.20.1260.10">
    <property type="match status" value="1"/>
</dbReference>
<sequence length="121" mass="13639">MINDYLEVENAEGLPEIADTGIAMEFLISVKTGVRNTAVALTESKTPEVRNTLRHQLEEGLELHKELSQFMISKGWLHPYNVEDQFKLDLKSADAALMIGEMKNLFPPDTSRRGMLADPHE</sequence>
<dbReference type="Proteomes" id="UP000823486">
    <property type="component" value="Unassembled WGS sequence"/>
</dbReference>
<dbReference type="Pfam" id="PF07875">
    <property type="entry name" value="Coat_F"/>
    <property type="match status" value="1"/>
</dbReference>
<keyword evidence="4" id="KW-0167">Capsid protein</keyword>
<evidence type="ECO:0000256" key="1">
    <source>
        <dbReference type="ARBA" id="ARBA00022969"/>
    </source>
</evidence>
<organism evidence="4 5">
    <name type="scientific">Peribacillus deserti</name>
    <dbReference type="NCBI Taxonomy" id="673318"/>
    <lineage>
        <taxon>Bacteria</taxon>
        <taxon>Bacillati</taxon>
        <taxon>Bacillota</taxon>
        <taxon>Bacilli</taxon>
        <taxon>Bacillales</taxon>
        <taxon>Bacillaceae</taxon>
        <taxon>Peribacillus</taxon>
    </lineage>
</organism>
<proteinExistence type="inferred from homology"/>
<dbReference type="PANTHER" id="PTHR39183:SF1">
    <property type="entry name" value="SPORE COAT PROTEIN F-LIKE PROTEIN YHCQ"/>
    <property type="match status" value="1"/>
</dbReference>
<dbReference type="InterPro" id="IPR012347">
    <property type="entry name" value="Ferritin-like"/>
</dbReference>
<dbReference type="PANTHER" id="PTHR39183">
    <property type="entry name" value="SPORE COAT PROTEIN F-LIKE PROTEIN YHCQ"/>
    <property type="match status" value="1"/>
</dbReference>
<evidence type="ECO:0000256" key="2">
    <source>
        <dbReference type="ARBA" id="ARBA00024325"/>
    </source>
</evidence>
<comment type="similarity">
    <text evidence="3">Belongs to the CotF family.</text>
</comment>
<comment type="caution">
    <text evidence="4">The sequence shown here is derived from an EMBL/GenBank/DDBJ whole genome shotgun (WGS) entry which is preliminary data.</text>
</comment>
<gene>
    <name evidence="4" type="ORF">JOC77_002162</name>
</gene>
<comment type="subcellular location">
    <subcellularLocation>
        <location evidence="2">Spore coat</location>
    </subcellularLocation>
</comment>
<evidence type="ECO:0000313" key="4">
    <source>
        <dbReference type="EMBL" id="MBM7692731.1"/>
    </source>
</evidence>
<keyword evidence="4" id="KW-0946">Virion</keyword>